<dbReference type="EMBL" id="JBJIAA010000019">
    <property type="protein sequence ID" value="MFL0252640.1"/>
    <property type="molecule type" value="Genomic_DNA"/>
</dbReference>
<evidence type="ECO:0000256" key="5">
    <source>
        <dbReference type="ARBA" id="ARBA00022679"/>
    </source>
</evidence>
<protein>
    <submittedName>
        <fullName evidence="9">PTS system mannose/fructose/N-acetylgalactosamine-transporter subunit IIB</fullName>
    </submittedName>
</protein>
<feature type="domain" description="PTS EIIB type-4" evidence="8">
    <location>
        <begin position="1"/>
        <end position="155"/>
    </location>
</feature>
<keyword evidence="4" id="KW-0762">Sugar transport</keyword>
<evidence type="ECO:0000313" key="10">
    <source>
        <dbReference type="Proteomes" id="UP001623592"/>
    </source>
</evidence>
<keyword evidence="6" id="KW-0598">Phosphotransferase system</keyword>
<evidence type="ECO:0000256" key="6">
    <source>
        <dbReference type="ARBA" id="ARBA00022683"/>
    </source>
</evidence>
<evidence type="ECO:0000256" key="3">
    <source>
        <dbReference type="ARBA" id="ARBA00022490"/>
    </source>
</evidence>
<dbReference type="Proteomes" id="UP001623592">
    <property type="component" value="Unassembled WGS sequence"/>
</dbReference>
<evidence type="ECO:0000259" key="8">
    <source>
        <dbReference type="PROSITE" id="PS51101"/>
    </source>
</evidence>
<dbReference type="SUPFAM" id="SSF52728">
    <property type="entry name" value="PTS IIb component"/>
    <property type="match status" value="1"/>
</dbReference>
<evidence type="ECO:0000256" key="1">
    <source>
        <dbReference type="ARBA" id="ARBA00004496"/>
    </source>
</evidence>
<keyword evidence="3" id="KW-0963">Cytoplasm</keyword>
<keyword evidence="2" id="KW-0813">Transport</keyword>
<evidence type="ECO:0000256" key="7">
    <source>
        <dbReference type="ARBA" id="ARBA00022777"/>
    </source>
</evidence>
<evidence type="ECO:0000256" key="4">
    <source>
        <dbReference type="ARBA" id="ARBA00022597"/>
    </source>
</evidence>
<dbReference type="InterPro" id="IPR004720">
    <property type="entry name" value="PTS_IIB_sorbose-sp"/>
</dbReference>
<name>A0ABW8TJH1_9CLOT</name>
<dbReference type="PROSITE" id="PS51101">
    <property type="entry name" value="PTS_EIIB_TYPE_4"/>
    <property type="match status" value="1"/>
</dbReference>
<organism evidence="9 10">
    <name type="scientific">Clostridium neuense</name>
    <dbReference type="NCBI Taxonomy" id="1728934"/>
    <lineage>
        <taxon>Bacteria</taxon>
        <taxon>Bacillati</taxon>
        <taxon>Bacillota</taxon>
        <taxon>Clostridia</taxon>
        <taxon>Eubacteriales</taxon>
        <taxon>Clostridiaceae</taxon>
        <taxon>Clostridium</taxon>
    </lineage>
</organism>
<sequence>MLKIVRLDDRLVHGLIINNWCTIENISEIMVVDKEAANNEMRRTVIEMSTPENIKVLFCDVDSALEIYAEEIEYEDLMMIFGNPFELLEFVNKGGVLESVNIGGMSFKKGRKRLSTSVYADEIEINALKKITEKDILLEIRILPTDTSTNLLKYI</sequence>
<proteinExistence type="predicted"/>
<gene>
    <name evidence="9" type="ORF">ACJDT4_19685</name>
</gene>
<accession>A0ABW8TJH1</accession>
<reference evidence="9 10" key="1">
    <citation type="submission" date="2024-11" db="EMBL/GenBank/DDBJ databases">
        <authorList>
            <person name="Heng Y.C."/>
            <person name="Lim A.C.H."/>
            <person name="Lee J.K.Y."/>
            <person name="Kittelmann S."/>
        </authorList>
    </citation>
    <scope>NUCLEOTIDE SEQUENCE [LARGE SCALE GENOMIC DNA]</scope>
    <source>
        <strain evidence="9 10">WILCCON 0114</strain>
    </source>
</reference>
<dbReference type="Pfam" id="PF03830">
    <property type="entry name" value="PTSIIB_sorb"/>
    <property type="match status" value="1"/>
</dbReference>
<dbReference type="RefSeq" id="WP_406789297.1">
    <property type="nucleotide sequence ID" value="NZ_JBJIAA010000019.1"/>
</dbReference>
<keyword evidence="10" id="KW-1185">Reference proteome</keyword>
<comment type="subcellular location">
    <subcellularLocation>
        <location evidence="1">Cytoplasm</location>
    </subcellularLocation>
</comment>
<keyword evidence="7" id="KW-0418">Kinase</keyword>
<comment type="caution">
    <text evidence="9">The sequence shown here is derived from an EMBL/GenBank/DDBJ whole genome shotgun (WGS) entry which is preliminary data.</text>
</comment>
<evidence type="ECO:0000256" key="2">
    <source>
        <dbReference type="ARBA" id="ARBA00022448"/>
    </source>
</evidence>
<keyword evidence="5" id="KW-0808">Transferase</keyword>
<dbReference type="InterPro" id="IPR036667">
    <property type="entry name" value="PTS_IIB_sorbose-sp_sf"/>
</dbReference>
<evidence type="ECO:0000313" key="9">
    <source>
        <dbReference type="EMBL" id="MFL0252640.1"/>
    </source>
</evidence>
<dbReference type="Gene3D" id="3.40.35.10">
    <property type="entry name" value="Phosphotransferase system, sorbose subfamily IIB component"/>
    <property type="match status" value="1"/>
</dbReference>